<proteinExistence type="predicted"/>
<keyword evidence="2" id="KW-0106">Calcium</keyword>
<dbReference type="Gene3D" id="3.40.720.10">
    <property type="entry name" value="Alkaline Phosphatase, subunit A"/>
    <property type="match status" value="1"/>
</dbReference>
<dbReference type="GO" id="GO:0046872">
    <property type="term" value="F:metal ion binding"/>
    <property type="evidence" value="ECO:0007669"/>
    <property type="project" value="UniProtKB-KW"/>
</dbReference>
<dbReference type="InterPro" id="IPR047115">
    <property type="entry name" value="ARSB"/>
</dbReference>
<dbReference type="OrthoDB" id="103349at2759"/>
<evidence type="ECO:0000313" key="5">
    <source>
        <dbReference type="Proteomes" id="UP000821853"/>
    </source>
</evidence>
<dbReference type="PANTHER" id="PTHR10342:SF273">
    <property type="entry name" value="RE14504P"/>
    <property type="match status" value="1"/>
</dbReference>
<evidence type="ECO:0000256" key="3">
    <source>
        <dbReference type="ARBA" id="ARBA00023180"/>
    </source>
</evidence>
<evidence type="ECO:0000256" key="2">
    <source>
        <dbReference type="ARBA" id="ARBA00022837"/>
    </source>
</evidence>
<evidence type="ECO:0000313" key="4">
    <source>
        <dbReference type="EMBL" id="KAH9379911.1"/>
    </source>
</evidence>
<keyword evidence="1" id="KW-0479">Metal-binding</keyword>
<dbReference type="Proteomes" id="UP000821853">
    <property type="component" value="Chromosome 8"/>
</dbReference>
<dbReference type="SUPFAM" id="SSF53649">
    <property type="entry name" value="Alkaline phosphatase-like"/>
    <property type="match status" value="1"/>
</dbReference>
<dbReference type="VEuPathDB" id="VectorBase:HLOH_053672"/>
<organism evidence="4 5">
    <name type="scientific">Haemaphysalis longicornis</name>
    <name type="common">Bush tick</name>
    <dbReference type="NCBI Taxonomy" id="44386"/>
    <lineage>
        <taxon>Eukaryota</taxon>
        <taxon>Metazoa</taxon>
        <taxon>Ecdysozoa</taxon>
        <taxon>Arthropoda</taxon>
        <taxon>Chelicerata</taxon>
        <taxon>Arachnida</taxon>
        <taxon>Acari</taxon>
        <taxon>Parasitiformes</taxon>
        <taxon>Ixodida</taxon>
        <taxon>Ixodoidea</taxon>
        <taxon>Ixodidae</taxon>
        <taxon>Haemaphysalinae</taxon>
        <taxon>Haemaphysalis</taxon>
    </lineage>
</organism>
<reference evidence="4 5" key="1">
    <citation type="journal article" date="2020" name="Cell">
        <title>Large-Scale Comparative Analyses of Tick Genomes Elucidate Their Genetic Diversity and Vector Capacities.</title>
        <authorList>
            <consortium name="Tick Genome and Microbiome Consortium (TIGMIC)"/>
            <person name="Jia N."/>
            <person name="Wang J."/>
            <person name="Shi W."/>
            <person name="Du L."/>
            <person name="Sun Y."/>
            <person name="Zhan W."/>
            <person name="Jiang J.F."/>
            <person name="Wang Q."/>
            <person name="Zhang B."/>
            <person name="Ji P."/>
            <person name="Bell-Sakyi L."/>
            <person name="Cui X.M."/>
            <person name="Yuan T.T."/>
            <person name="Jiang B.G."/>
            <person name="Yang W.F."/>
            <person name="Lam T.T."/>
            <person name="Chang Q.C."/>
            <person name="Ding S.J."/>
            <person name="Wang X.J."/>
            <person name="Zhu J.G."/>
            <person name="Ruan X.D."/>
            <person name="Zhao L."/>
            <person name="Wei J.T."/>
            <person name="Ye R.Z."/>
            <person name="Que T.C."/>
            <person name="Du C.H."/>
            <person name="Zhou Y.H."/>
            <person name="Cheng J.X."/>
            <person name="Dai P.F."/>
            <person name="Guo W.B."/>
            <person name="Han X.H."/>
            <person name="Huang E.J."/>
            <person name="Li L.F."/>
            <person name="Wei W."/>
            <person name="Gao Y.C."/>
            <person name="Liu J.Z."/>
            <person name="Shao H.Z."/>
            <person name="Wang X."/>
            <person name="Wang C.C."/>
            <person name="Yang T.C."/>
            <person name="Huo Q.B."/>
            <person name="Li W."/>
            <person name="Chen H.Y."/>
            <person name="Chen S.E."/>
            <person name="Zhou L.G."/>
            <person name="Ni X.B."/>
            <person name="Tian J.H."/>
            <person name="Sheng Y."/>
            <person name="Liu T."/>
            <person name="Pan Y.S."/>
            <person name="Xia L.Y."/>
            <person name="Li J."/>
            <person name="Zhao F."/>
            <person name="Cao W.C."/>
        </authorList>
    </citation>
    <scope>NUCLEOTIDE SEQUENCE [LARGE SCALE GENOMIC DNA]</scope>
    <source>
        <strain evidence="4">HaeL-2018</strain>
    </source>
</reference>
<name>A0A9J6GZR0_HAELO</name>
<dbReference type="EMBL" id="JABSTR010000010">
    <property type="protein sequence ID" value="KAH9379911.1"/>
    <property type="molecule type" value="Genomic_DNA"/>
</dbReference>
<keyword evidence="3" id="KW-0325">Glycoprotein</keyword>
<dbReference type="InterPro" id="IPR017850">
    <property type="entry name" value="Alkaline_phosphatase_core_sf"/>
</dbReference>
<keyword evidence="5" id="KW-1185">Reference proteome</keyword>
<dbReference type="GO" id="GO:0008484">
    <property type="term" value="F:sulfuric ester hydrolase activity"/>
    <property type="evidence" value="ECO:0007669"/>
    <property type="project" value="InterPro"/>
</dbReference>
<gene>
    <name evidence="4" type="ORF">HPB48_000993</name>
</gene>
<protein>
    <submittedName>
        <fullName evidence="4">Uncharacterized protein</fullName>
    </submittedName>
</protein>
<dbReference type="PANTHER" id="PTHR10342">
    <property type="entry name" value="ARYLSULFATASE"/>
    <property type="match status" value="1"/>
</dbReference>
<comment type="caution">
    <text evidence="4">The sequence shown here is derived from an EMBL/GenBank/DDBJ whole genome shotgun (WGS) entry which is preliminary data.</text>
</comment>
<sequence>MHQIGFAGGRPEDLGPLDGMNMWQALSKNQHSPRTEVLINIDNIGATTGLRYENFKLVLGNNDVIQRDYHHKMQGGSRPYDDLEILLERSRANGVLKRFYGDKIHLDNIDGLWRQNATIDCGQSSHTNFAIGESYYVFDVASDPCELHNLAHQRPAVSTKAPSRAENILFSS</sequence>
<dbReference type="Gene3D" id="3.30.1120.10">
    <property type="match status" value="1"/>
</dbReference>
<accession>A0A9J6GZR0</accession>
<dbReference type="AlphaFoldDB" id="A0A9J6GZR0"/>
<evidence type="ECO:0000256" key="1">
    <source>
        <dbReference type="ARBA" id="ARBA00022723"/>
    </source>
</evidence>